<evidence type="ECO:0000256" key="6">
    <source>
        <dbReference type="SAM" id="Phobius"/>
    </source>
</evidence>
<dbReference type="InterPro" id="IPR037185">
    <property type="entry name" value="EmrE-like"/>
</dbReference>
<dbReference type="STRING" id="1324350.AOY20_05950"/>
<keyword evidence="2" id="KW-1003">Cell membrane</keyword>
<sequence>MELRKQLDAQASGLMILLCMIWGIQQVAIKLAAPDISPMMQIAIRSGLAALLIFPLIKISHFKNLYAKEYLLPGIWLGILFSVEYLFVAEALRYTSASHTVVLLYTAPIFVALGLHWKLPSEKLSFIQWGGILLAFLGIVLSFIRSDHQTETALSQILYGDFMALMGGVMWALTTISLRLTKLSEVHPTQTLFYQLISAFIILLPTTFLMNQTSILWSTTAIWSMIFQVFIMSLFSLILWFWLLRNYLANALGVFSFLTPVFGMIFGVMFLNEHIELNFILGSILVMLGIMIVSLHKWIKRAFQFSKLIS</sequence>
<feature type="transmembrane region" description="Helical" evidence="6">
    <location>
        <begin position="100"/>
        <end position="119"/>
    </location>
</feature>
<evidence type="ECO:0000256" key="3">
    <source>
        <dbReference type="ARBA" id="ARBA00022692"/>
    </source>
</evidence>
<evidence type="ECO:0000256" key="4">
    <source>
        <dbReference type="ARBA" id="ARBA00022989"/>
    </source>
</evidence>
<name>A0A0N9W0S2_9GAMM</name>
<dbReference type="RefSeq" id="WP_054581013.1">
    <property type="nucleotide sequence ID" value="NZ_CP012808.1"/>
</dbReference>
<feature type="transmembrane region" description="Helical" evidence="6">
    <location>
        <begin position="126"/>
        <end position="145"/>
    </location>
</feature>
<reference evidence="8 9" key="1">
    <citation type="journal article" date="2015" name="Int. J. Syst. Evol. Microbiol.">
        <title>Acinetobacter equi sp. nov. isolated from horse faeces.</title>
        <authorList>
            <person name="Poppel M.T."/>
            <person name="Skiebe E."/>
            <person name="Laue M."/>
            <person name="Bergmann H."/>
            <person name="Ebersberger I."/>
            <person name="Garn T."/>
            <person name="Fruth A."/>
            <person name="Baumgardt S."/>
            <person name="Busse H.J."/>
            <person name="Wilharm G."/>
        </authorList>
    </citation>
    <scope>NUCLEOTIDE SEQUENCE [LARGE SCALE GENOMIC DNA]</scope>
    <source>
        <strain evidence="8 9">114</strain>
    </source>
</reference>
<proteinExistence type="predicted"/>
<keyword evidence="9" id="KW-1185">Reference proteome</keyword>
<accession>A0A0N9W0S2</accession>
<feature type="domain" description="EamA" evidence="7">
    <location>
        <begin position="159"/>
        <end position="294"/>
    </location>
</feature>
<dbReference type="EMBL" id="CP012808">
    <property type="protein sequence ID" value="ALH95119.1"/>
    <property type="molecule type" value="Genomic_DNA"/>
</dbReference>
<feature type="transmembrane region" description="Helical" evidence="6">
    <location>
        <begin position="251"/>
        <end position="271"/>
    </location>
</feature>
<evidence type="ECO:0000313" key="9">
    <source>
        <dbReference type="Proteomes" id="UP000064939"/>
    </source>
</evidence>
<dbReference type="Pfam" id="PF00892">
    <property type="entry name" value="EamA"/>
    <property type="match status" value="2"/>
</dbReference>
<feature type="transmembrane region" description="Helical" evidence="6">
    <location>
        <begin position="192"/>
        <end position="210"/>
    </location>
</feature>
<dbReference type="SUPFAM" id="SSF103481">
    <property type="entry name" value="Multidrug resistance efflux transporter EmrE"/>
    <property type="match status" value="2"/>
</dbReference>
<evidence type="ECO:0000313" key="8">
    <source>
        <dbReference type="EMBL" id="ALH95119.1"/>
    </source>
</evidence>
<dbReference type="KEGG" id="aei:AOY20_05950"/>
<comment type="subcellular location">
    <subcellularLocation>
        <location evidence="1">Cell membrane</location>
        <topology evidence="1">Multi-pass membrane protein</topology>
    </subcellularLocation>
</comment>
<dbReference type="InterPro" id="IPR000620">
    <property type="entry name" value="EamA_dom"/>
</dbReference>
<feature type="transmembrane region" description="Helical" evidence="6">
    <location>
        <begin position="277"/>
        <end position="299"/>
    </location>
</feature>
<evidence type="ECO:0000256" key="2">
    <source>
        <dbReference type="ARBA" id="ARBA00022475"/>
    </source>
</evidence>
<keyword evidence="3 6" id="KW-0812">Transmembrane</keyword>
<dbReference type="Proteomes" id="UP000064939">
    <property type="component" value="Chromosome"/>
</dbReference>
<feature type="transmembrane region" description="Helical" evidence="6">
    <location>
        <begin position="69"/>
        <end position="88"/>
    </location>
</feature>
<dbReference type="InterPro" id="IPR050638">
    <property type="entry name" value="AA-Vitamin_Transporters"/>
</dbReference>
<feature type="transmembrane region" description="Helical" evidence="6">
    <location>
        <begin position="222"/>
        <end position="244"/>
    </location>
</feature>
<feature type="domain" description="EamA" evidence="7">
    <location>
        <begin position="14"/>
        <end position="143"/>
    </location>
</feature>
<evidence type="ECO:0000256" key="5">
    <source>
        <dbReference type="ARBA" id="ARBA00023136"/>
    </source>
</evidence>
<dbReference type="GO" id="GO:0005886">
    <property type="term" value="C:plasma membrane"/>
    <property type="evidence" value="ECO:0007669"/>
    <property type="project" value="UniProtKB-SubCell"/>
</dbReference>
<dbReference type="PANTHER" id="PTHR32322:SF18">
    <property type="entry name" value="S-ADENOSYLMETHIONINE_S-ADENOSYLHOMOCYSTEINE TRANSPORTER"/>
    <property type="match status" value="1"/>
</dbReference>
<evidence type="ECO:0000256" key="1">
    <source>
        <dbReference type="ARBA" id="ARBA00004651"/>
    </source>
</evidence>
<organism evidence="8 9">
    <name type="scientific">Acinetobacter equi</name>
    <dbReference type="NCBI Taxonomy" id="1324350"/>
    <lineage>
        <taxon>Bacteria</taxon>
        <taxon>Pseudomonadati</taxon>
        <taxon>Pseudomonadota</taxon>
        <taxon>Gammaproteobacteria</taxon>
        <taxon>Moraxellales</taxon>
        <taxon>Moraxellaceae</taxon>
        <taxon>Acinetobacter</taxon>
    </lineage>
</organism>
<evidence type="ECO:0000259" key="7">
    <source>
        <dbReference type="Pfam" id="PF00892"/>
    </source>
</evidence>
<dbReference type="PANTHER" id="PTHR32322">
    <property type="entry name" value="INNER MEMBRANE TRANSPORTER"/>
    <property type="match status" value="1"/>
</dbReference>
<feature type="transmembrane region" description="Helical" evidence="6">
    <location>
        <begin position="157"/>
        <end position="180"/>
    </location>
</feature>
<dbReference type="AlphaFoldDB" id="A0A0N9W0S2"/>
<keyword evidence="4 6" id="KW-1133">Transmembrane helix</keyword>
<keyword evidence="5 6" id="KW-0472">Membrane</keyword>
<protein>
    <recommendedName>
        <fullName evidence="7">EamA domain-containing protein</fullName>
    </recommendedName>
</protein>
<gene>
    <name evidence="8" type="ORF">AOY20_05950</name>
</gene>
<feature type="transmembrane region" description="Helical" evidence="6">
    <location>
        <begin position="12"/>
        <end position="33"/>
    </location>
</feature>